<dbReference type="RefSeq" id="WP_126535834.1">
    <property type="nucleotide sequence ID" value="NZ_BSPM01000008.1"/>
</dbReference>
<comment type="caution">
    <text evidence="2">The sequence shown here is derived from an EMBL/GenBank/DDBJ whole genome shotgun (WGS) entry which is preliminary data.</text>
</comment>
<protein>
    <submittedName>
        <fullName evidence="2">Uncharacterized protein</fullName>
    </submittedName>
</protein>
<reference evidence="2 3" key="1">
    <citation type="submission" date="2019-03" db="EMBL/GenBank/DDBJ databases">
        <title>Genomic Encyclopedia of Type Strains, Phase IV (KMG-IV): sequencing the most valuable type-strain genomes for metagenomic binning, comparative biology and taxonomic classification.</title>
        <authorList>
            <person name="Goeker M."/>
        </authorList>
    </citation>
    <scope>NUCLEOTIDE SEQUENCE [LARGE SCALE GENOMIC DNA]</scope>
    <source>
        <strain evidence="2 3">DSM 102969</strain>
    </source>
</reference>
<evidence type="ECO:0000313" key="2">
    <source>
        <dbReference type="EMBL" id="TDP87209.1"/>
    </source>
</evidence>
<organism evidence="2 3">
    <name type="scientific">Oharaeibacter diazotrophicus</name>
    <dbReference type="NCBI Taxonomy" id="1920512"/>
    <lineage>
        <taxon>Bacteria</taxon>
        <taxon>Pseudomonadati</taxon>
        <taxon>Pseudomonadota</taxon>
        <taxon>Alphaproteobacteria</taxon>
        <taxon>Hyphomicrobiales</taxon>
        <taxon>Pleomorphomonadaceae</taxon>
        <taxon>Oharaeibacter</taxon>
    </lineage>
</organism>
<accession>A0A4R6RKR0</accession>
<dbReference type="OrthoDB" id="7360617at2"/>
<dbReference type="AlphaFoldDB" id="A0A4R6RKR0"/>
<keyword evidence="3" id="KW-1185">Reference proteome</keyword>
<dbReference type="EMBL" id="SNXY01000006">
    <property type="protein sequence ID" value="TDP87209.1"/>
    <property type="molecule type" value="Genomic_DNA"/>
</dbReference>
<evidence type="ECO:0000313" key="3">
    <source>
        <dbReference type="Proteomes" id="UP000294547"/>
    </source>
</evidence>
<sequence length="177" mass="19395">MHRGHDHDHHHHHDGHAHGHHHHHGHPAPGPVGHNAPGVKAAQWQTPHLPHEPAPPVDPRAADMDLVETAFLEGFSRAPDPVSFLRLAGIAFVGEAADGTRLHLLRVETEDVVDVGSVMPLLGGEGLRYDPLPSRMTSHRRRLGFLYHDGATVRRLGFADARALADRTDAARIDRGH</sequence>
<name>A0A4R6RKR0_9HYPH</name>
<proteinExistence type="predicted"/>
<feature type="compositionally biased region" description="Basic residues" evidence="1">
    <location>
        <begin position="1"/>
        <end position="26"/>
    </location>
</feature>
<feature type="region of interest" description="Disordered" evidence="1">
    <location>
        <begin position="1"/>
        <end position="38"/>
    </location>
</feature>
<gene>
    <name evidence="2" type="ORF">EDD54_1096</name>
</gene>
<evidence type="ECO:0000256" key="1">
    <source>
        <dbReference type="SAM" id="MobiDB-lite"/>
    </source>
</evidence>
<dbReference type="Proteomes" id="UP000294547">
    <property type="component" value="Unassembled WGS sequence"/>
</dbReference>